<comment type="similarity">
    <text evidence="1">Belongs to the CCM1 family.</text>
</comment>
<keyword evidence="2" id="KW-0677">Repeat</keyword>
<comment type="subunit">
    <text evidence="4">Binds to mitochondrial small subunit 15S rRNA.</text>
</comment>
<evidence type="ECO:0008006" key="9">
    <source>
        <dbReference type="Google" id="ProtNLM"/>
    </source>
</evidence>
<dbReference type="STRING" id="747525.W4KFU0"/>
<sequence>RAQEFGVLQAVKLHVRSRHAFAEPSTSQELSTGTDDTLQPSSSQAEPARAQLSNPPAENVDPYTSEFLTLFGEINDKSDPTKIRIAIQKLHDPSTPSTVHDWNAALKALIHLRKPGEPATDIIETYNALVARAIDPSATTLNMVIEALCDRDYEVQRIVDTLEWRNRKRIMAGLADAPEVHVDTQHISDLRAEANFVSAISLFEASATKSAMPLRIYSVLLRACAHHKAVDSAIRVFSHLENRRKVFPTASVYDYLIAAYTSVGDLEGAKVVFDEFRNVSRNRKIHWHSTEHDVARQAHIGVWNSMIDAYFRANDPSSGLELLEQMLDTPKGVEFEVQDVPTPSLTTYTTIIEGFCRLGDMQTALSWFERLLEQDSVAAHPFKPTATPPRPDSRLWQILITALLEKGMINDANRLFEVSQSVAKRDGLVFWWWDRAMMFHANLRHLEENTLEDADAIKILDFLFETVLGRRRHWGSNLRELQGSSGMKPLISRYAIHGRPDKSLEIIQTIAEFVRTPNPKDHLVADQRSHTEKFQKVVEVSDALLLDDNKVLRELPLPLVLRLASVWKSRGIDLSAAISESCLRAYAVAKASGESLVLSVDDWNTIAFASGEPISQGDVREHVFTVLTDMAREGVDPSQLSPQVMDNLIHIIVADNDHPQVRSFLESLGPAFEALLTNYTERLEATRTLPAPLPIPSPVQGDGHSTGSIDVYHSRFVDEYHLYPGTATLRDAFARFESGLQSGMLPTPATLARLIDGFGRLKDMGKVYALYNAAQHALSLLDAGSELQTSSWIAIENAMVVSHGHAGDGPRADMHRMRLIEHGASPSADAYGALIQSIKETTDDTARAMAYFEESQMRGVAPNIFLYNTTISKLAKARKADYAIELFQRMKTIGLRPSSITYGAIIAACCRVGDSMSAEALFAEMVEQPQYKPRVPPFNTMMQFYVQTKPNLPRFLHYLNAMQKAGIRPTAHTYKLMIDAHGTIEPVNVPAMEQTFHDLVADRNVPVQGSHWAALINAYGCVAKDLQKAIDVFESIATHPSTVSSGINLPDAVVYESLINVFITLRRTDLVADYIVRMRGSGVHMTAYVANLLIRSYASVGDIEGARQVFEGLLDPPVGVAAPNNHAPHQALPSRTVSPDAPVYREPSTWEAMVRAELGNGNRDRAVALLERIQARGYPESIYNRISGIMLDDSVSPWPS</sequence>
<dbReference type="OrthoDB" id="411857at2759"/>
<feature type="repeat" description="PPR" evidence="5">
    <location>
        <begin position="863"/>
        <end position="897"/>
    </location>
</feature>
<dbReference type="Proteomes" id="UP000030671">
    <property type="component" value="Unassembled WGS sequence"/>
</dbReference>
<dbReference type="Pfam" id="PF13041">
    <property type="entry name" value="PPR_2"/>
    <property type="match status" value="1"/>
</dbReference>
<dbReference type="PANTHER" id="PTHR47447">
    <property type="entry name" value="OS03G0856100 PROTEIN"/>
    <property type="match status" value="1"/>
</dbReference>
<accession>W4KFU0</accession>
<feature type="non-terminal residue" evidence="7">
    <location>
        <position position="1"/>
    </location>
</feature>
<evidence type="ECO:0000313" key="7">
    <source>
        <dbReference type="EMBL" id="ETW84594.1"/>
    </source>
</evidence>
<feature type="region of interest" description="Disordered" evidence="6">
    <location>
        <begin position="18"/>
        <end position="60"/>
    </location>
</feature>
<feature type="repeat" description="PPR" evidence="5">
    <location>
        <begin position="898"/>
        <end position="928"/>
    </location>
</feature>
<dbReference type="NCBIfam" id="TIGR00756">
    <property type="entry name" value="PPR"/>
    <property type="match status" value="3"/>
</dbReference>
<dbReference type="InterPro" id="IPR011990">
    <property type="entry name" value="TPR-like_helical_dom_sf"/>
</dbReference>
<evidence type="ECO:0000256" key="2">
    <source>
        <dbReference type="ARBA" id="ARBA00022737"/>
    </source>
</evidence>
<gene>
    <name evidence="7" type="ORF">HETIRDRAFT_235203</name>
</gene>
<dbReference type="EMBL" id="KI925456">
    <property type="protein sequence ID" value="ETW84594.1"/>
    <property type="molecule type" value="Genomic_DNA"/>
</dbReference>
<dbReference type="InterPro" id="IPR002885">
    <property type="entry name" value="PPR_rpt"/>
</dbReference>
<protein>
    <recommendedName>
        <fullName evidence="9">Pentacotripeptide-repeat region of PRORP domain-containing protein</fullName>
    </recommendedName>
</protein>
<organism evidence="7 8">
    <name type="scientific">Heterobasidion irregulare (strain TC 32-1)</name>
    <dbReference type="NCBI Taxonomy" id="747525"/>
    <lineage>
        <taxon>Eukaryota</taxon>
        <taxon>Fungi</taxon>
        <taxon>Dikarya</taxon>
        <taxon>Basidiomycota</taxon>
        <taxon>Agaricomycotina</taxon>
        <taxon>Agaricomycetes</taxon>
        <taxon>Russulales</taxon>
        <taxon>Bondarzewiaceae</taxon>
        <taxon>Heterobasidion</taxon>
        <taxon>Heterobasidion annosum species complex</taxon>
    </lineage>
</organism>
<feature type="repeat" description="PPR" evidence="5">
    <location>
        <begin position="299"/>
        <end position="329"/>
    </location>
</feature>
<dbReference type="GeneID" id="20668747"/>
<evidence type="ECO:0000313" key="8">
    <source>
        <dbReference type="Proteomes" id="UP000030671"/>
    </source>
</evidence>
<proteinExistence type="inferred from homology"/>
<evidence type="ECO:0000256" key="1">
    <source>
        <dbReference type="ARBA" id="ARBA00006192"/>
    </source>
</evidence>
<dbReference type="KEGG" id="hir:HETIRDRAFT_235203"/>
<reference evidence="7 8" key="1">
    <citation type="journal article" date="2012" name="New Phytol.">
        <title>Insight into trade-off between wood decay and parasitism from the genome of a fungal forest pathogen.</title>
        <authorList>
            <person name="Olson A."/>
            <person name="Aerts A."/>
            <person name="Asiegbu F."/>
            <person name="Belbahri L."/>
            <person name="Bouzid O."/>
            <person name="Broberg A."/>
            <person name="Canback B."/>
            <person name="Coutinho P.M."/>
            <person name="Cullen D."/>
            <person name="Dalman K."/>
            <person name="Deflorio G."/>
            <person name="van Diepen L.T."/>
            <person name="Dunand C."/>
            <person name="Duplessis S."/>
            <person name="Durling M."/>
            <person name="Gonthier P."/>
            <person name="Grimwood J."/>
            <person name="Fossdal C.G."/>
            <person name="Hansson D."/>
            <person name="Henrissat B."/>
            <person name="Hietala A."/>
            <person name="Himmelstrand K."/>
            <person name="Hoffmeister D."/>
            <person name="Hogberg N."/>
            <person name="James T.Y."/>
            <person name="Karlsson M."/>
            <person name="Kohler A."/>
            <person name="Kues U."/>
            <person name="Lee Y.H."/>
            <person name="Lin Y.C."/>
            <person name="Lind M."/>
            <person name="Lindquist E."/>
            <person name="Lombard V."/>
            <person name="Lucas S."/>
            <person name="Lunden K."/>
            <person name="Morin E."/>
            <person name="Murat C."/>
            <person name="Park J."/>
            <person name="Raffaello T."/>
            <person name="Rouze P."/>
            <person name="Salamov A."/>
            <person name="Schmutz J."/>
            <person name="Solheim H."/>
            <person name="Stahlberg J."/>
            <person name="Velez H."/>
            <person name="de Vries R.P."/>
            <person name="Wiebenga A."/>
            <person name="Woodward S."/>
            <person name="Yakovlev I."/>
            <person name="Garbelotto M."/>
            <person name="Martin F."/>
            <person name="Grigoriev I.V."/>
            <person name="Stenlid J."/>
        </authorList>
    </citation>
    <scope>NUCLEOTIDE SEQUENCE [LARGE SCALE GENOMIC DNA]</scope>
    <source>
        <strain evidence="7 8">TC 32-1</strain>
    </source>
</reference>
<dbReference type="Gene3D" id="1.25.40.10">
    <property type="entry name" value="Tetratricopeptide repeat domain"/>
    <property type="match status" value="4"/>
</dbReference>
<dbReference type="AlphaFoldDB" id="W4KFU0"/>
<dbReference type="PANTHER" id="PTHR47447:SF17">
    <property type="entry name" value="OS12G0638900 PROTEIN"/>
    <property type="match status" value="1"/>
</dbReference>
<dbReference type="Pfam" id="PF01535">
    <property type="entry name" value="PPR"/>
    <property type="match status" value="4"/>
</dbReference>
<evidence type="ECO:0000256" key="6">
    <source>
        <dbReference type="SAM" id="MobiDB-lite"/>
    </source>
</evidence>
<feature type="repeat" description="PPR" evidence="5">
    <location>
        <begin position="344"/>
        <end position="378"/>
    </location>
</feature>
<keyword evidence="8" id="KW-1185">Reference proteome</keyword>
<evidence type="ECO:0000256" key="3">
    <source>
        <dbReference type="ARBA" id="ARBA00044493"/>
    </source>
</evidence>
<comment type="function">
    <text evidence="3">Regulates mitochondrial small subunit maturation by controlling 15S rRNA 5'-end processing. Localizes to the 5' precursor of the 15S rRNA in a position that is subsequently occupied by mS47 in the mature yeast mtSSU. Uses structure and sequence-specific RNA recognition, binding to a single-stranded region of the precursor and specifically recognizing bases -6 to -1. The exchange of Ccm1 for mS47 is coupled to the irreversible removal of precursor rRNA that is accompanied by conformational changes of the mitoribosomal proteins uS5m and mS26. These conformational changes signal completion of 5'-end rRNA processing through protection of the mature 5'-end of the 15S rRNA and stabilization of mS47. The removal of the 5' precursor together with the dissociation of Ccm1 may be catalyzed by the 5'-3' exoribonuclease Pet127. Involved in the specific removal of group I introns in mitochondrial encoded transcripts.</text>
</comment>
<name>W4KFU0_HETIT</name>
<dbReference type="eggNOG" id="KOG4197">
    <property type="taxonomic scope" value="Eukaryota"/>
</dbReference>
<evidence type="ECO:0000256" key="5">
    <source>
        <dbReference type="PROSITE-ProRule" id="PRU00708"/>
    </source>
</evidence>
<feature type="compositionally biased region" description="Polar residues" evidence="6">
    <location>
        <begin position="24"/>
        <end position="56"/>
    </location>
</feature>
<dbReference type="RefSeq" id="XP_009544244.1">
    <property type="nucleotide sequence ID" value="XM_009545949.1"/>
</dbReference>
<dbReference type="PROSITE" id="PS51375">
    <property type="entry name" value="PPR"/>
    <property type="match status" value="4"/>
</dbReference>
<feature type="non-terminal residue" evidence="7">
    <location>
        <position position="1200"/>
    </location>
</feature>
<dbReference type="HOGENOM" id="CLU_002074_1_0_1"/>
<evidence type="ECO:0000256" key="4">
    <source>
        <dbReference type="ARBA" id="ARBA00044511"/>
    </source>
</evidence>
<dbReference type="InParanoid" id="W4KFU0"/>